<proteinExistence type="predicted"/>
<accession>A0A165PYV5</accession>
<feature type="region of interest" description="Disordered" evidence="1">
    <location>
        <begin position="1"/>
        <end position="103"/>
    </location>
</feature>
<keyword evidence="3" id="KW-1185">Reference proteome</keyword>
<evidence type="ECO:0000313" key="2">
    <source>
        <dbReference type="EMBL" id="KZT21682.1"/>
    </source>
</evidence>
<gene>
    <name evidence="2" type="ORF">NEOLEDRAFT_735559</name>
</gene>
<protein>
    <submittedName>
        <fullName evidence="2">Uncharacterized protein</fullName>
    </submittedName>
</protein>
<dbReference type="Proteomes" id="UP000076761">
    <property type="component" value="Unassembled WGS sequence"/>
</dbReference>
<feature type="compositionally biased region" description="Low complexity" evidence="1">
    <location>
        <begin position="83"/>
        <end position="98"/>
    </location>
</feature>
<evidence type="ECO:0000313" key="3">
    <source>
        <dbReference type="Proteomes" id="UP000076761"/>
    </source>
</evidence>
<feature type="compositionally biased region" description="Basic residues" evidence="1">
    <location>
        <begin position="54"/>
        <end position="63"/>
    </location>
</feature>
<dbReference type="AlphaFoldDB" id="A0A165PYV5"/>
<evidence type="ECO:0000256" key="1">
    <source>
        <dbReference type="SAM" id="MobiDB-lite"/>
    </source>
</evidence>
<organism evidence="2 3">
    <name type="scientific">Neolentinus lepideus HHB14362 ss-1</name>
    <dbReference type="NCBI Taxonomy" id="1314782"/>
    <lineage>
        <taxon>Eukaryota</taxon>
        <taxon>Fungi</taxon>
        <taxon>Dikarya</taxon>
        <taxon>Basidiomycota</taxon>
        <taxon>Agaricomycotina</taxon>
        <taxon>Agaricomycetes</taxon>
        <taxon>Gloeophyllales</taxon>
        <taxon>Gloeophyllaceae</taxon>
        <taxon>Neolentinus</taxon>
    </lineage>
</organism>
<reference evidence="2 3" key="1">
    <citation type="journal article" date="2016" name="Mol. Biol. Evol.">
        <title>Comparative Genomics of Early-Diverging Mushroom-Forming Fungi Provides Insights into the Origins of Lignocellulose Decay Capabilities.</title>
        <authorList>
            <person name="Nagy L.G."/>
            <person name="Riley R."/>
            <person name="Tritt A."/>
            <person name="Adam C."/>
            <person name="Daum C."/>
            <person name="Floudas D."/>
            <person name="Sun H."/>
            <person name="Yadav J.S."/>
            <person name="Pangilinan J."/>
            <person name="Larsson K.H."/>
            <person name="Matsuura K."/>
            <person name="Barry K."/>
            <person name="Labutti K."/>
            <person name="Kuo R."/>
            <person name="Ohm R.A."/>
            <person name="Bhattacharya S.S."/>
            <person name="Shirouzu T."/>
            <person name="Yoshinaga Y."/>
            <person name="Martin F.M."/>
            <person name="Grigoriev I.V."/>
            <person name="Hibbett D.S."/>
        </authorList>
    </citation>
    <scope>NUCLEOTIDE SEQUENCE [LARGE SCALE GENOMIC DNA]</scope>
    <source>
        <strain evidence="2 3">HHB14362 ss-1</strain>
    </source>
</reference>
<feature type="compositionally biased region" description="Basic and acidic residues" evidence="1">
    <location>
        <begin position="37"/>
        <end position="53"/>
    </location>
</feature>
<sequence>MRYRVLMRTWTPDDIDSDYNRKQISAEQRRLNGKKTSPTEEREERRGRGDRDRQRKRRKRKTDRKCNSTKSTCSMQFRDKLHSQSSPPSRQSPTAPRRGGNARLWLTQSCHQDILRQVWEERQ</sequence>
<dbReference type="EMBL" id="KV425604">
    <property type="protein sequence ID" value="KZT21682.1"/>
    <property type="molecule type" value="Genomic_DNA"/>
</dbReference>
<dbReference type="InParanoid" id="A0A165PYV5"/>
<name>A0A165PYV5_9AGAM</name>